<dbReference type="EMBL" id="BRXX01000201">
    <property type="protein sequence ID" value="GMH97500.1"/>
    <property type="molecule type" value="Genomic_DNA"/>
</dbReference>
<organism evidence="2 3">
    <name type="scientific">Triparma verrucosa</name>
    <dbReference type="NCBI Taxonomy" id="1606542"/>
    <lineage>
        <taxon>Eukaryota</taxon>
        <taxon>Sar</taxon>
        <taxon>Stramenopiles</taxon>
        <taxon>Ochrophyta</taxon>
        <taxon>Bolidophyceae</taxon>
        <taxon>Parmales</taxon>
        <taxon>Triparmaceae</taxon>
        <taxon>Triparma</taxon>
    </lineage>
</organism>
<gene>
    <name evidence="2" type="ORF">TrVE_jg7229</name>
</gene>
<comment type="caution">
    <text evidence="2">The sequence shown here is derived from an EMBL/GenBank/DDBJ whole genome shotgun (WGS) entry which is preliminary data.</text>
</comment>
<keyword evidence="3" id="KW-1185">Reference proteome</keyword>
<reference evidence="3" key="1">
    <citation type="journal article" date="2023" name="Commun. Biol.">
        <title>Genome analysis of Parmales, the sister group of diatoms, reveals the evolutionary specialization of diatoms from phago-mixotrophs to photoautotrophs.</title>
        <authorList>
            <person name="Ban H."/>
            <person name="Sato S."/>
            <person name="Yoshikawa S."/>
            <person name="Yamada K."/>
            <person name="Nakamura Y."/>
            <person name="Ichinomiya M."/>
            <person name="Sato N."/>
            <person name="Blanc-Mathieu R."/>
            <person name="Endo H."/>
            <person name="Kuwata A."/>
            <person name="Ogata H."/>
        </authorList>
    </citation>
    <scope>NUCLEOTIDE SEQUENCE [LARGE SCALE GENOMIC DNA]</scope>
    <source>
        <strain evidence="3">NIES 3699</strain>
    </source>
</reference>
<dbReference type="AlphaFoldDB" id="A0A9W7C0K3"/>
<proteinExistence type="predicted"/>
<accession>A0A9W7C0K3</accession>
<feature type="region of interest" description="Disordered" evidence="1">
    <location>
        <begin position="1"/>
        <end position="32"/>
    </location>
</feature>
<dbReference type="Proteomes" id="UP001165160">
    <property type="component" value="Unassembled WGS sequence"/>
</dbReference>
<name>A0A9W7C0K3_9STRA</name>
<evidence type="ECO:0000256" key="1">
    <source>
        <dbReference type="SAM" id="MobiDB-lite"/>
    </source>
</evidence>
<evidence type="ECO:0000313" key="2">
    <source>
        <dbReference type="EMBL" id="GMH97500.1"/>
    </source>
</evidence>
<protein>
    <submittedName>
        <fullName evidence="2">Uncharacterized protein</fullName>
    </submittedName>
</protein>
<sequence length="171" mass="17913">MLNSVPGSRATAPPPAAQHSSTSPPAAAARATAPQGVFQFTSAAVATLPPNKRKARLPGPADAKRTKFLQDTVENAFAQVNLTRPLEVNPTGSILRHRLPPAVGNVEDLEEEMHVMHGVLIEVTVSPTGGAEREGGGTAMGAGTHTLIGVEKKEETNGEGMTHMGFFMNDE</sequence>
<feature type="compositionally biased region" description="Low complexity" evidence="1">
    <location>
        <begin position="17"/>
        <end position="32"/>
    </location>
</feature>
<evidence type="ECO:0000313" key="3">
    <source>
        <dbReference type="Proteomes" id="UP001165160"/>
    </source>
</evidence>